<dbReference type="AlphaFoldDB" id="A0A100WSK7"/>
<accession>A0A100WSK7</accession>
<organism evidence="1 2">
    <name type="scientific">Mycolicibacterium fortuitum subsp. acetamidolyticum</name>
    <dbReference type="NCBI Taxonomy" id="144550"/>
    <lineage>
        <taxon>Bacteria</taxon>
        <taxon>Bacillati</taxon>
        <taxon>Actinomycetota</taxon>
        <taxon>Actinomycetes</taxon>
        <taxon>Mycobacteriales</taxon>
        <taxon>Mycobacteriaceae</taxon>
        <taxon>Mycolicibacterium</taxon>
    </lineage>
</organism>
<protein>
    <submittedName>
        <fullName evidence="1">Uncharacterized protein</fullName>
    </submittedName>
</protein>
<evidence type="ECO:0000313" key="2">
    <source>
        <dbReference type="Proteomes" id="UP000069705"/>
    </source>
</evidence>
<reference evidence="2" key="2">
    <citation type="submission" date="2016-02" db="EMBL/GenBank/DDBJ databases">
        <title>Draft genome sequence of five rapidly growing Mycobacterium species.</title>
        <authorList>
            <person name="Katahira K."/>
            <person name="Gotou Y."/>
            <person name="Iida K."/>
            <person name="Ogura Y."/>
            <person name="Hayashi T."/>
        </authorList>
    </citation>
    <scope>NUCLEOTIDE SEQUENCE [LARGE SCALE GENOMIC DNA]</scope>
    <source>
        <strain evidence="2">JCM6368</strain>
    </source>
</reference>
<evidence type="ECO:0000313" key="1">
    <source>
        <dbReference type="EMBL" id="GAT03717.1"/>
    </source>
</evidence>
<name>A0A100WSK7_MYCFO</name>
<dbReference type="RefSeq" id="WP_165613860.1">
    <property type="nucleotide sequence ID" value="NZ_BCSZ01000035.1"/>
</dbReference>
<comment type="caution">
    <text evidence="1">The sequence shown here is derived from an EMBL/GenBank/DDBJ whole genome shotgun (WGS) entry which is preliminary data.</text>
</comment>
<sequence>MTIAVVEFTDEQVAEALRTARPVDNAEVERAQARAAAAIDTMFAAIPEVQPWTR</sequence>
<reference evidence="1 2" key="1">
    <citation type="journal article" date="2016" name="Genome Announc.">
        <title>Draft Genome Sequences of Five Rapidly Growing Mycobacterium Species, M. thermoresistibile, M. fortuitum subsp. acetamidolyticum, M. canariasense, M. brisbanense, and M. novocastrense.</title>
        <authorList>
            <person name="Katahira K."/>
            <person name="Ogura Y."/>
            <person name="Gotoh Y."/>
            <person name="Hayashi T."/>
        </authorList>
    </citation>
    <scope>NUCLEOTIDE SEQUENCE [LARGE SCALE GENOMIC DNA]</scope>
    <source>
        <strain evidence="1 2">JCM6368</strain>
    </source>
</reference>
<dbReference type="EMBL" id="BCSZ01000035">
    <property type="protein sequence ID" value="GAT03717.1"/>
    <property type="molecule type" value="Genomic_DNA"/>
</dbReference>
<gene>
    <name evidence="1" type="ORF">RMCFA_3829</name>
</gene>
<dbReference type="Proteomes" id="UP000069705">
    <property type="component" value="Unassembled WGS sequence"/>
</dbReference>
<proteinExistence type="predicted"/>